<name>X0UQ01_9ZZZZ</name>
<protein>
    <submittedName>
        <fullName evidence="1">Uncharacterized protein</fullName>
    </submittedName>
</protein>
<evidence type="ECO:0000313" key="1">
    <source>
        <dbReference type="EMBL" id="GAF90545.1"/>
    </source>
</evidence>
<dbReference type="EMBL" id="BARS01010171">
    <property type="protein sequence ID" value="GAF90545.1"/>
    <property type="molecule type" value="Genomic_DNA"/>
</dbReference>
<comment type="caution">
    <text evidence="1">The sequence shown here is derived from an EMBL/GenBank/DDBJ whole genome shotgun (WGS) entry which is preliminary data.</text>
</comment>
<dbReference type="AlphaFoldDB" id="X0UQ01"/>
<gene>
    <name evidence="1" type="ORF">S01H1_18925</name>
</gene>
<sequence length="60" mass="7194">MDKIEKTLLEKLIAFAMMCNDYHDGCLGTTDKELKAILGNDYREQYKYLYEIYKYIWTGE</sequence>
<reference evidence="1" key="1">
    <citation type="journal article" date="2014" name="Front. Microbiol.">
        <title>High frequency of phylogenetically diverse reductive dehalogenase-homologous genes in deep subseafloor sedimentary metagenomes.</title>
        <authorList>
            <person name="Kawai M."/>
            <person name="Futagami T."/>
            <person name="Toyoda A."/>
            <person name="Takaki Y."/>
            <person name="Nishi S."/>
            <person name="Hori S."/>
            <person name="Arai W."/>
            <person name="Tsubouchi T."/>
            <person name="Morono Y."/>
            <person name="Uchiyama I."/>
            <person name="Ito T."/>
            <person name="Fujiyama A."/>
            <person name="Inagaki F."/>
            <person name="Takami H."/>
        </authorList>
    </citation>
    <scope>NUCLEOTIDE SEQUENCE</scope>
    <source>
        <strain evidence="1">Expedition CK06-06</strain>
    </source>
</reference>
<proteinExistence type="predicted"/>
<accession>X0UQ01</accession>
<organism evidence="1">
    <name type="scientific">marine sediment metagenome</name>
    <dbReference type="NCBI Taxonomy" id="412755"/>
    <lineage>
        <taxon>unclassified sequences</taxon>
        <taxon>metagenomes</taxon>
        <taxon>ecological metagenomes</taxon>
    </lineage>
</organism>